<keyword evidence="6" id="KW-0808">Transferase</keyword>
<dbReference type="InterPro" id="IPR051215">
    <property type="entry name" value="GRE"/>
</dbReference>
<evidence type="ECO:0000256" key="3">
    <source>
        <dbReference type="PROSITE-ProRule" id="PRU00493"/>
    </source>
</evidence>
<reference evidence="6 7" key="1">
    <citation type="submission" date="2009-08" db="EMBL/GenBank/DDBJ databases">
        <authorList>
            <person name="Shrivastava S."/>
            <person name="Brinkac L.B."/>
            <person name="Brown J.L."/>
            <person name="Bruce D.B."/>
            <person name="Detter C."/>
            <person name="Green L.D."/>
            <person name="Munk C.A."/>
            <person name="Rogers Y.C."/>
            <person name="Tapia R."/>
            <person name="Sims D.R."/>
            <person name="Smith L.A."/>
            <person name="Smith T.J."/>
            <person name="Sutton G."/>
            <person name="Brettin T."/>
        </authorList>
    </citation>
    <scope>NUCLEOTIDE SEQUENCE [LARGE SCALE GENOMIC DNA]</scope>
    <source>
        <strain evidence="7">E4 str. BoNT E BL5262</strain>
    </source>
</reference>
<feature type="domain" description="Glycine radical" evidence="4">
    <location>
        <begin position="704"/>
        <end position="827"/>
    </location>
</feature>
<dbReference type="InterPro" id="IPR004184">
    <property type="entry name" value="PFL_dom"/>
</dbReference>
<dbReference type="Pfam" id="PF02901">
    <property type="entry name" value="PFL-like"/>
    <property type="match status" value="1"/>
</dbReference>
<comment type="caution">
    <text evidence="6">The sequence shown here is derived from an EMBL/GenBank/DDBJ whole genome shotgun (WGS) entry which is preliminary data.</text>
</comment>
<evidence type="ECO:0000256" key="2">
    <source>
        <dbReference type="ARBA" id="ARBA00023239"/>
    </source>
</evidence>
<dbReference type="InterPro" id="IPR001150">
    <property type="entry name" value="Gly_radical"/>
</dbReference>
<evidence type="ECO:0000313" key="6">
    <source>
        <dbReference type="EMBL" id="EEP53162.1"/>
    </source>
</evidence>
<gene>
    <name evidence="6" type="ORF">CLP_1136</name>
</gene>
<keyword evidence="7" id="KW-1185">Reference proteome</keyword>
<organism evidence="6 7">
    <name type="scientific">Clostridium butyricum E4 str. BoNT E BL5262</name>
    <dbReference type="NCBI Taxonomy" id="632245"/>
    <lineage>
        <taxon>Bacteria</taxon>
        <taxon>Bacillati</taxon>
        <taxon>Bacillota</taxon>
        <taxon>Clostridia</taxon>
        <taxon>Eubacteriales</taxon>
        <taxon>Clostridiaceae</taxon>
        <taxon>Clostridium</taxon>
    </lineage>
</organism>
<feature type="domain" description="PFL" evidence="5">
    <location>
        <begin position="29"/>
        <end position="697"/>
    </location>
</feature>
<dbReference type="PANTHER" id="PTHR43641:SF2">
    <property type="entry name" value="DEHYDRATASE YBIW-RELATED"/>
    <property type="match status" value="1"/>
</dbReference>
<dbReference type="PANTHER" id="PTHR43641">
    <property type="entry name" value="FORMATE ACETYLTRANSFERASE 3-RELATED"/>
    <property type="match status" value="1"/>
</dbReference>
<dbReference type="AlphaFoldDB" id="C4IK07"/>
<dbReference type="SUPFAM" id="SSF51998">
    <property type="entry name" value="PFL-like glycyl radical enzymes"/>
    <property type="match status" value="1"/>
</dbReference>
<dbReference type="RefSeq" id="WP_003406960.1">
    <property type="nucleotide sequence ID" value="NZ_ACOM01000005.1"/>
</dbReference>
<dbReference type="PROSITE" id="PS51554">
    <property type="entry name" value="PFL"/>
    <property type="match status" value="1"/>
</dbReference>
<evidence type="ECO:0000313" key="7">
    <source>
        <dbReference type="Proteomes" id="UP000003081"/>
    </source>
</evidence>
<dbReference type="HOGENOM" id="CLU_009096_0_1_9"/>
<dbReference type="Proteomes" id="UP000003081">
    <property type="component" value="Unassembled WGS sequence"/>
</dbReference>
<sequence>MPEDVILSPQEERINSEINNKSEGINSKERVNNILNTFKGTRPKIDIERGLYFTQSFKETEGEPLILRWSKALLHYAQNSTIYIDDDQLIVGRGGKQGRYGLLYPELDGDFLDEAINELPKRQTSPFDISKEDAEIVINEISPYWKGKTFHEDLAKALKGDTFKLTYNNDLSLSSRFVVNETASFRSSIQWVHDYEIVLKKGFNGIKEEAEEKLKELDEFSPVDNTEKKPFLEAVIIVAEAITTWANRHGDLASELYKKENNPTRKEELKLIADTCYHVPANPARTFHEAVQSQWFTQMFSRIEQKTGTIISNGRMDQYLYPYYKADVEKGILNDEKALELLECVWLNMAQYIDLYLSKTGGAFNEGYAHWEAVTIGGQTPEGFDAVNELTYLFLQSKREFPLNYPDLAARIHTRSKNRYLYEVAETIKDGSGFPKLINDEEVVPLLLAKGASFEEAYDYSVSGCAECRMPNRDTYTSPCAYINFAAAVELVIYNGRMKKYGDEIIGIETGDITEFKTFEEFFNAYLVQQKNFLKHAFIQQHEIIRLRKDHFASPLGSSLHKLCRENYKDIHEPEIKGGIDLGYFEFIGYGTVIDSLAAIRKVVFEDKKITLLQLKEALDNNFIGYEKIRQALINAPSYGNNDEYADSIAKKLDLEALKFTEKYSKELGVHLDLRYVPFTSHVPFGKVVSATPNGRFAYTALSDGSSPSQGADINGPTAVLLSNFVTKNYDHRERAARLLNVKLSPACVKGEEGTEKLISFIRTWCDLKLWHLQFNIINTETLIAAKKNPEQYKNLLVRVAGYSAYFTELSEDLQDDIINRTQHEAI</sequence>
<proteinExistence type="predicted"/>
<dbReference type="PROSITE" id="PS51149">
    <property type="entry name" value="GLY_RADICAL_2"/>
    <property type="match status" value="1"/>
</dbReference>
<dbReference type="EMBL" id="ACOM01000005">
    <property type="protein sequence ID" value="EEP53162.1"/>
    <property type="molecule type" value="Genomic_DNA"/>
</dbReference>
<keyword evidence="1 3" id="KW-0556">Organic radical</keyword>
<keyword evidence="2" id="KW-0456">Lyase</keyword>
<dbReference type="GO" id="GO:0016829">
    <property type="term" value="F:lyase activity"/>
    <property type="evidence" value="ECO:0007669"/>
    <property type="project" value="UniProtKB-KW"/>
</dbReference>
<dbReference type="GO" id="GO:0005829">
    <property type="term" value="C:cytosol"/>
    <property type="evidence" value="ECO:0007669"/>
    <property type="project" value="TreeGrafter"/>
</dbReference>
<dbReference type="GO" id="GO:0016740">
    <property type="term" value="F:transferase activity"/>
    <property type="evidence" value="ECO:0007669"/>
    <property type="project" value="UniProtKB-KW"/>
</dbReference>
<name>C4IK07_CLOBU</name>
<accession>C4IK07</accession>
<evidence type="ECO:0000259" key="5">
    <source>
        <dbReference type="PROSITE" id="PS51554"/>
    </source>
</evidence>
<dbReference type="eggNOG" id="COG1882">
    <property type="taxonomic scope" value="Bacteria"/>
</dbReference>
<dbReference type="Pfam" id="PF01228">
    <property type="entry name" value="Gly_radical"/>
    <property type="match status" value="1"/>
</dbReference>
<evidence type="ECO:0000259" key="4">
    <source>
        <dbReference type="PROSITE" id="PS51149"/>
    </source>
</evidence>
<dbReference type="Gene3D" id="3.20.70.20">
    <property type="match status" value="1"/>
</dbReference>
<evidence type="ECO:0000256" key="1">
    <source>
        <dbReference type="ARBA" id="ARBA00022818"/>
    </source>
</evidence>
<feature type="modified residue" description="Glycine radical" evidence="3">
    <location>
        <position position="802"/>
    </location>
</feature>
<protein>
    <submittedName>
        <fullName evidence="6">Formate C-acetyltransferase</fullName>
    </submittedName>
</protein>